<protein>
    <submittedName>
        <fullName evidence="2">Uncharacterized protein</fullName>
    </submittedName>
</protein>
<dbReference type="EMBL" id="MU005591">
    <property type="protein sequence ID" value="KAF2681498.1"/>
    <property type="molecule type" value="Genomic_DNA"/>
</dbReference>
<dbReference type="AlphaFoldDB" id="A0A6G1ITR7"/>
<keyword evidence="3" id="KW-1185">Reference proteome</keyword>
<evidence type="ECO:0000313" key="2">
    <source>
        <dbReference type="EMBL" id="KAF2681498.1"/>
    </source>
</evidence>
<dbReference type="Proteomes" id="UP000799291">
    <property type="component" value="Unassembled WGS sequence"/>
</dbReference>
<gene>
    <name evidence="2" type="ORF">K458DRAFT_81373</name>
</gene>
<evidence type="ECO:0000313" key="3">
    <source>
        <dbReference type="Proteomes" id="UP000799291"/>
    </source>
</evidence>
<reference evidence="2" key="1">
    <citation type="journal article" date="2020" name="Stud. Mycol.">
        <title>101 Dothideomycetes genomes: a test case for predicting lifestyles and emergence of pathogens.</title>
        <authorList>
            <person name="Haridas S."/>
            <person name="Albert R."/>
            <person name="Binder M."/>
            <person name="Bloem J."/>
            <person name="Labutti K."/>
            <person name="Salamov A."/>
            <person name="Andreopoulos B."/>
            <person name="Baker S."/>
            <person name="Barry K."/>
            <person name="Bills G."/>
            <person name="Bluhm B."/>
            <person name="Cannon C."/>
            <person name="Castanera R."/>
            <person name="Culley D."/>
            <person name="Daum C."/>
            <person name="Ezra D."/>
            <person name="Gonzalez J."/>
            <person name="Henrissat B."/>
            <person name="Kuo A."/>
            <person name="Liang C."/>
            <person name="Lipzen A."/>
            <person name="Lutzoni F."/>
            <person name="Magnuson J."/>
            <person name="Mondo S."/>
            <person name="Nolan M."/>
            <person name="Ohm R."/>
            <person name="Pangilinan J."/>
            <person name="Park H.-J."/>
            <person name="Ramirez L."/>
            <person name="Alfaro M."/>
            <person name="Sun H."/>
            <person name="Tritt A."/>
            <person name="Yoshinaga Y."/>
            <person name="Zwiers L.-H."/>
            <person name="Turgeon B."/>
            <person name="Goodwin S."/>
            <person name="Spatafora J."/>
            <person name="Crous P."/>
            <person name="Grigoriev I."/>
        </authorList>
    </citation>
    <scope>NUCLEOTIDE SEQUENCE</scope>
    <source>
        <strain evidence="2">CBS 122367</strain>
    </source>
</reference>
<proteinExistence type="predicted"/>
<organism evidence="2 3">
    <name type="scientific">Lentithecium fluviatile CBS 122367</name>
    <dbReference type="NCBI Taxonomy" id="1168545"/>
    <lineage>
        <taxon>Eukaryota</taxon>
        <taxon>Fungi</taxon>
        <taxon>Dikarya</taxon>
        <taxon>Ascomycota</taxon>
        <taxon>Pezizomycotina</taxon>
        <taxon>Dothideomycetes</taxon>
        <taxon>Pleosporomycetidae</taxon>
        <taxon>Pleosporales</taxon>
        <taxon>Massarineae</taxon>
        <taxon>Lentitheciaceae</taxon>
        <taxon>Lentithecium</taxon>
    </lineage>
</organism>
<accession>A0A6G1ITR7</accession>
<name>A0A6G1ITR7_9PLEO</name>
<evidence type="ECO:0000256" key="1">
    <source>
        <dbReference type="SAM" id="MobiDB-lite"/>
    </source>
</evidence>
<sequence length="267" mass="29537">MLAALCAPTEPVSIMWMSWAPFFHRTSTFWALPDLVSRYMQVCFCGSGARSRQPSLWATHKKFPRDWAVLHLLTRGHQSGIVHALRIASYLFASLHHLSLVDLPFAGYLSHLACVGFSNSATHGDTAVNAGCGTGRIWDCVFAVPRRPVGERHRASSPTRPVAAPPAVPDESACSGTQPPLHHFNDRYFSASWPARRQAVDAQRKASKGPIKRSDVQNFHIDYLQLTFVPPSKRALSVHVARAAFRARCSSSKILPLSPDKCPGIWF</sequence>
<feature type="region of interest" description="Disordered" evidence="1">
    <location>
        <begin position="151"/>
        <end position="175"/>
    </location>
</feature>